<organism evidence="1 2">
    <name type="scientific">Devosia enhydra</name>
    <dbReference type="NCBI Taxonomy" id="665118"/>
    <lineage>
        <taxon>Bacteria</taxon>
        <taxon>Pseudomonadati</taxon>
        <taxon>Pseudomonadota</taxon>
        <taxon>Alphaproteobacteria</taxon>
        <taxon>Hyphomicrobiales</taxon>
        <taxon>Devosiaceae</taxon>
        <taxon>Devosia</taxon>
    </lineage>
</organism>
<proteinExistence type="predicted"/>
<sequence length="95" mass="9804">MPYDASKDPFALAAPALLGFGKSGRVVTPHNTNDLNPYAKAIQVVAAGNLVYLPVGNADGDNITVTSAPVGYMPPHRVRRVLATGTTATVVTVDG</sequence>
<reference evidence="1 2" key="1">
    <citation type="submission" date="2016-11" db="EMBL/GenBank/DDBJ databases">
        <authorList>
            <person name="Jaros S."/>
            <person name="Januszkiewicz K."/>
            <person name="Wedrychowicz H."/>
        </authorList>
    </citation>
    <scope>NUCLEOTIDE SEQUENCE [LARGE SCALE GENOMIC DNA]</scope>
    <source>
        <strain evidence="1 2">ATCC 23634</strain>
    </source>
</reference>
<protein>
    <submittedName>
        <fullName evidence="1">Uncharacterized protein</fullName>
    </submittedName>
</protein>
<dbReference type="AlphaFoldDB" id="A0A1K2I2M9"/>
<gene>
    <name evidence="1" type="ORF">SAMN02983003_3184</name>
</gene>
<evidence type="ECO:0000313" key="2">
    <source>
        <dbReference type="Proteomes" id="UP000183447"/>
    </source>
</evidence>
<accession>A0A1K2I2M9</accession>
<dbReference type="RefSeq" id="WP_072345281.1">
    <property type="nucleotide sequence ID" value="NZ_FPKU01000003.1"/>
</dbReference>
<name>A0A1K2I2M9_9HYPH</name>
<keyword evidence="2" id="KW-1185">Reference proteome</keyword>
<dbReference type="OrthoDB" id="7916272at2"/>
<dbReference type="STRING" id="665118.SAMN02983003_3184"/>
<dbReference type="Proteomes" id="UP000183447">
    <property type="component" value="Unassembled WGS sequence"/>
</dbReference>
<dbReference type="EMBL" id="FPKU01000003">
    <property type="protein sequence ID" value="SFZ86012.1"/>
    <property type="molecule type" value="Genomic_DNA"/>
</dbReference>
<evidence type="ECO:0000313" key="1">
    <source>
        <dbReference type="EMBL" id="SFZ86012.1"/>
    </source>
</evidence>